<dbReference type="SMART" id="SM00421">
    <property type="entry name" value="HTH_LUXR"/>
    <property type="match status" value="1"/>
</dbReference>
<dbReference type="EMBL" id="JAKGBZ010000035">
    <property type="protein sequence ID" value="MCF3947971.1"/>
    <property type="molecule type" value="Genomic_DNA"/>
</dbReference>
<dbReference type="Gene3D" id="3.30.450.80">
    <property type="entry name" value="Transcription factor LuxR-like, autoinducer-binding domain"/>
    <property type="match status" value="1"/>
</dbReference>
<comment type="caution">
    <text evidence="5">The sequence shown here is derived from an EMBL/GenBank/DDBJ whole genome shotgun (WGS) entry which is preliminary data.</text>
</comment>
<dbReference type="InterPro" id="IPR000792">
    <property type="entry name" value="Tscrpt_reg_LuxR_C"/>
</dbReference>
<dbReference type="Gene3D" id="1.10.10.10">
    <property type="entry name" value="Winged helix-like DNA-binding domain superfamily/Winged helix DNA-binding domain"/>
    <property type="match status" value="1"/>
</dbReference>
<keyword evidence="2" id="KW-0238">DNA-binding</keyword>
<dbReference type="InterPro" id="IPR036693">
    <property type="entry name" value="TF_LuxR_autoind-bd_dom_sf"/>
</dbReference>
<keyword evidence="6" id="KW-1185">Reference proteome</keyword>
<sequence length="230" mass="25971">MEEITVEIGFDFFALVNHVDLRCPSHNVIHLENYPDSWAQCFVEESLYAHDPIIHACLTTNLGFEWAEVPRMIAMTTRQRSILENAARHGIGDGFTVPANIPGESSGSCSFAMRRGHRPPVRNLLLAQLIGAFAFQAARRLNGLGSMSQKRPRHLTPRQRDCLIWAIRGKTDWEIGRILGLSEETVSQHLDMARGRYGVTKRLPLAVHAIFDGQISFVEALSWQFPPKRE</sequence>
<dbReference type="PANTHER" id="PTHR44688">
    <property type="entry name" value="DNA-BINDING TRANSCRIPTIONAL ACTIVATOR DEVR_DOSR"/>
    <property type="match status" value="1"/>
</dbReference>
<dbReference type="PROSITE" id="PS50043">
    <property type="entry name" value="HTH_LUXR_2"/>
    <property type="match status" value="1"/>
</dbReference>
<dbReference type="InterPro" id="IPR005143">
    <property type="entry name" value="TF_LuxR_autoind-bd_dom"/>
</dbReference>
<evidence type="ECO:0000259" key="4">
    <source>
        <dbReference type="PROSITE" id="PS50043"/>
    </source>
</evidence>
<keyword evidence="3" id="KW-0804">Transcription</keyword>
<evidence type="ECO:0000313" key="5">
    <source>
        <dbReference type="EMBL" id="MCF3947971.1"/>
    </source>
</evidence>
<name>A0ABS9DZ12_9PROT</name>
<dbReference type="CDD" id="cd06170">
    <property type="entry name" value="LuxR_C_like"/>
    <property type="match status" value="1"/>
</dbReference>
<evidence type="ECO:0000256" key="2">
    <source>
        <dbReference type="ARBA" id="ARBA00023125"/>
    </source>
</evidence>
<proteinExistence type="predicted"/>
<organism evidence="5 6">
    <name type="scientific">Acidiphilium iwatense</name>
    <dbReference type="NCBI Taxonomy" id="768198"/>
    <lineage>
        <taxon>Bacteria</taxon>
        <taxon>Pseudomonadati</taxon>
        <taxon>Pseudomonadota</taxon>
        <taxon>Alphaproteobacteria</taxon>
        <taxon>Acetobacterales</taxon>
        <taxon>Acidocellaceae</taxon>
        <taxon>Acidiphilium</taxon>
    </lineage>
</organism>
<evidence type="ECO:0000256" key="1">
    <source>
        <dbReference type="ARBA" id="ARBA00023015"/>
    </source>
</evidence>
<evidence type="ECO:0000313" key="6">
    <source>
        <dbReference type="Proteomes" id="UP001521209"/>
    </source>
</evidence>
<gene>
    <name evidence="5" type="ORF">L2A60_14925</name>
</gene>
<dbReference type="InterPro" id="IPR036388">
    <property type="entry name" value="WH-like_DNA-bd_sf"/>
</dbReference>
<feature type="domain" description="HTH luxR-type" evidence="4">
    <location>
        <begin position="148"/>
        <end position="213"/>
    </location>
</feature>
<protein>
    <submittedName>
        <fullName evidence="5">LuxR family transcriptional regulator</fullName>
    </submittedName>
</protein>
<dbReference type="Proteomes" id="UP001521209">
    <property type="component" value="Unassembled WGS sequence"/>
</dbReference>
<evidence type="ECO:0000256" key="3">
    <source>
        <dbReference type="ARBA" id="ARBA00023163"/>
    </source>
</evidence>
<keyword evidence="1" id="KW-0805">Transcription regulation</keyword>
<dbReference type="PANTHER" id="PTHR44688:SF16">
    <property type="entry name" value="DNA-BINDING TRANSCRIPTIONAL ACTIVATOR DEVR_DOSR"/>
    <property type="match status" value="1"/>
</dbReference>
<dbReference type="Pfam" id="PF03472">
    <property type="entry name" value="Autoind_bind"/>
    <property type="match status" value="1"/>
</dbReference>
<dbReference type="Pfam" id="PF00196">
    <property type="entry name" value="GerE"/>
    <property type="match status" value="1"/>
</dbReference>
<dbReference type="SUPFAM" id="SSF75516">
    <property type="entry name" value="Pheromone-binding domain of LuxR-like quorum-sensing transcription factors"/>
    <property type="match status" value="1"/>
</dbReference>
<reference evidence="5 6" key="1">
    <citation type="submission" date="2022-01" db="EMBL/GenBank/DDBJ databases">
        <authorList>
            <person name="Won M."/>
            <person name="Kim S.-J."/>
            <person name="Kwon S.-W."/>
        </authorList>
    </citation>
    <scope>NUCLEOTIDE SEQUENCE [LARGE SCALE GENOMIC DNA]</scope>
    <source>
        <strain evidence="5 6">KCTC 23505</strain>
    </source>
</reference>
<dbReference type="SUPFAM" id="SSF46894">
    <property type="entry name" value="C-terminal effector domain of the bipartite response regulators"/>
    <property type="match status" value="1"/>
</dbReference>
<dbReference type="InterPro" id="IPR016032">
    <property type="entry name" value="Sig_transdc_resp-reg_C-effctor"/>
</dbReference>
<accession>A0ABS9DZ12</accession>